<name>A0AA35CJM1_9FIRM</name>
<keyword evidence="5" id="KW-0677">Repeat</keyword>
<evidence type="ECO:0000256" key="6">
    <source>
        <dbReference type="ARBA" id="ARBA00022741"/>
    </source>
</evidence>
<dbReference type="PROSITE" id="PS00211">
    <property type="entry name" value="ABC_TRANSPORTER_1"/>
    <property type="match status" value="1"/>
</dbReference>
<dbReference type="InterPro" id="IPR017871">
    <property type="entry name" value="ABC_transporter-like_CS"/>
</dbReference>
<dbReference type="AlphaFoldDB" id="A0AA35CJM1"/>
<evidence type="ECO:0000259" key="10">
    <source>
        <dbReference type="PROSITE" id="PS50893"/>
    </source>
</evidence>
<keyword evidence="12" id="KW-1185">Reference proteome</keyword>
<reference evidence="11" key="1">
    <citation type="submission" date="2022-03" db="EMBL/GenBank/DDBJ databases">
        <title>Complete genome sequence of Caldinitratiruptor microaerophilus.</title>
        <authorList>
            <person name="Mukaiyama R."/>
            <person name="Nishiyama T."/>
            <person name="Ueda K."/>
        </authorList>
    </citation>
    <scope>NUCLEOTIDE SEQUENCE</scope>
    <source>
        <strain evidence="11">JCM 16183</strain>
    </source>
</reference>
<proteinExistence type="predicted"/>
<dbReference type="GO" id="GO:0016887">
    <property type="term" value="F:ATP hydrolysis activity"/>
    <property type="evidence" value="ECO:0007669"/>
    <property type="project" value="InterPro"/>
</dbReference>
<keyword evidence="9" id="KW-0472">Membrane</keyword>
<dbReference type="GO" id="GO:0005524">
    <property type="term" value="F:ATP binding"/>
    <property type="evidence" value="ECO:0007669"/>
    <property type="project" value="UniProtKB-KW"/>
</dbReference>
<comment type="subcellular location">
    <subcellularLocation>
        <location evidence="1">Cell membrane</location>
        <topology evidence="1">Peripheral membrane protein</topology>
    </subcellularLocation>
</comment>
<evidence type="ECO:0000313" key="12">
    <source>
        <dbReference type="Proteomes" id="UP001163687"/>
    </source>
</evidence>
<evidence type="ECO:0000256" key="7">
    <source>
        <dbReference type="ARBA" id="ARBA00022840"/>
    </source>
</evidence>
<dbReference type="InterPro" id="IPR003593">
    <property type="entry name" value="AAA+_ATPase"/>
</dbReference>
<protein>
    <submittedName>
        <fullName evidence="11">Ribose import ATP-binding protein RbsA 1</fullName>
    </submittedName>
</protein>
<dbReference type="Proteomes" id="UP001163687">
    <property type="component" value="Chromosome"/>
</dbReference>
<dbReference type="FunFam" id="3.40.50.300:FF:000127">
    <property type="entry name" value="Ribose import ATP-binding protein RbsA"/>
    <property type="match status" value="1"/>
</dbReference>
<evidence type="ECO:0000256" key="8">
    <source>
        <dbReference type="ARBA" id="ARBA00022967"/>
    </source>
</evidence>
<dbReference type="SUPFAM" id="SSF52540">
    <property type="entry name" value="P-loop containing nucleoside triphosphate hydrolases"/>
    <property type="match status" value="2"/>
</dbReference>
<evidence type="ECO:0000256" key="9">
    <source>
        <dbReference type="ARBA" id="ARBA00023136"/>
    </source>
</evidence>
<keyword evidence="3" id="KW-1003">Cell membrane</keyword>
<dbReference type="CDD" id="cd03215">
    <property type="entry name" value="ABC_Carb_Monos_II"/>
    <property type="match status" value="1"/>
</dbReference>
<feature type="domain" description="ABC transporter" evidence="10">
    <location>
        <begin position="7"/>
        <end position="244"/>
    </location>
</feature>
<evidence type="ECO:0000256" key="1">
    <source>
        <dbReference type="ARBA" id="ARBA00004202"/>
    </source>
</evidence>
<dbReference type="KEGG" id="cmic:caldi_15120"/>
<organism evidence="11 12">
    <name type="scientific">Caldinitratiruptor microaerophilus</name>
    <dbReference type="NCBI Taxonomy" id="671077"/>
    <lineage>
        <taxon>Bacteria</taxon>
        <taxon>Bacillati</taxon>
        <taxon>Bacillota</taxon>
        <taxon>Clostridia</taxon>
        <taxon>Eubacteriales</taxon>
        <taxon>Symbiobacteriaceae</taxon>
        <taxon>Caldinitratiruptor</taxon>
    </lineage>
</organism>
<dbReference type="PANTHER" id="PTHR43790:SF3">
    <property type="entry name" value="D-ALLOSE IMPORT ATP-BINDING PROTEIN ALSA-RELATED"/>
    <property type="match status" value="1"/>
</dbReference>
<dbReference type="PROSITE" id="PS50893">
    <property type="entry name" value="ABC_TRANSPORTER_2"/>
    <property type="match status" value="2"/>
</dbReference>
<dbReference type="InterPro" id="IPR050107">
    <property type="entry name" value="ABC_carbohydrate_import_ATPase"/>
</dbReference>
<dbReference type="Gene3D" id="3.40.50.300">
    <property type="entry name" value="P-loop containing nucleotide triphosphate hydrolases"/>
    <property type="match status" value="2"/>
</dbReference>
<keyword evidence="7 11" id="KW-0067">ATP-binding</keyword>
<accession>A0AA35CJM1</accession>
<evidence type="ECO:0000256" key="2">
    <source>
        <dbReference type="ARBA" id="ARBA00022448"/>
    </source>
</evidence>
<keyword evidence="8" id="KW-1278">Translocase</keyword>
<keyword evidence="4" id="KW-0762">Sugar transport</keyword>
<evidence type="ECO:0000256" key="3">
    <source>
        <dbReference type="ARBA" id="ARBA00022475"/>
    </source>
</evidence>
<dbReference type="CDD" id="cd03216">
    <property type="entry name" value="ABC_Carb_Monos_I"/>
    <property type="match status" value="1"/>
</dbReference>
<keyword evidence="2" id="KW-0813">Transport</keyword>
<dbReference type="PANTHER" id="PTHR43790">
    <property type="entry name" value="CARBOHYDRATE TRANSPORT ATP-BINDING PROTEIN MG119-RELATED"/>
    <property type="match status" value="1"/>
</dbReference>
<evidence type="ECO:0000256" key="5">
    <source>
        <dbReference type="ARBA" id="ARBA00022737"/>
    </source>
</evidence>
<dbReference type="SMART" id="SM00382">
    <property type="entry name" value="AAA"/>
    <property type="match status" value="2"/>
</dbReference>
<sequence>MPEGYRLELRGVAKRFGPVAALEDVEFTLYPGEVHALVGENGAGKSTLMKILAGVYEPDAGEYRYEGRAVRFSGPEEARALGISIVYQEPTLFPDLSVFENLFVGRYPRRGPLGWIDWRLMRRKAREILDALQASVDLDARVGDLGIAHRQLVEIARALTVDVRVLIMDEPTGSLSPQDVEQIFRIVRRLREAGVSIVFISHRIDEVYEIADRITVLRDGRYVATRPAAGLPRDELIRLMVGRPLDQLFPKEHVPPGEVVLEVRGLSRLGEFRDVSFQVRAGEIVGVAGLIGAGRTELARAIFGVTRPEQGQILLDGRPVHFRTPADAIAAGVAYVPEDRHLQGLILPMSIRENMTMATLDRLARRGFVRKPAETDLAAGLIDRLAVRCTGPEQPTLALSGGNQQKVVLGKWLAGRPRVLILDEPTRGVDVGAKAEIYVQMNALARQGLAILMISSDLPEILGMSDRILVMSDGRLVAEFDRAGATQERIMAAALAGSAAARVRPAGSEPGPHVSAGIRA</sequence>
<evidence type="ECO:0000256" key="4">
    <source>
        <dbReference type="ARBA" id="ARBA00022597"/>
    </source>
</evidence>
<gene>
    <name evidence="11" type="primary">rbsA1</name>
    <name evidence="11" type="ORF">caldi_15120</name>
</gene>
<dbReference type="GO" id="GO:0005886">
    <property type="term" value="C:plasma membrane"/>
    <property type="evidence" value="ECO:0007669"/>
    <property type="project" value="UniProtKB-SubCell"/>
</dbReference>
<dbReference type="InterPro" id="IPR027417">
    <property type="entry name" value="P-loop_NTPase"/>
</dbReference>
<dbReference type="InterPro" id="IPR003439">
    <property type="entry name" value="ABC_transporter-like_ATP-bd"/>
</dbReference>
<evidence type="ECO:0000313" key="11">
    <source>
        <dbReference type="EMBL" id="BDG60422.1"/>
    </source>
</evidence>
<dbReference type="EMBL" id="AP025628">
    <property type="protein sequence ID" value="BDG60422.1"/>
    <property type="molecule type" value="Genomic_DNA"/>
</dbReference>
<keyword evidence="6" id="KW-0547">Nucleotide-binding</keyword>
<dbReference type="Pfam" id="PF00005">
    <property type="entry name" value="ABC_tran"/>
    <property type="match status" value="2"/>
</dbReference>
<feature type="domain" description="ABC transporter" evidence="10">
    <location>
        <begin position="254"/>
        <end position="498"/>
    </location>
</feature>